<dbReference type="Proteomes" id="UP001595937">
    <property type="component" value="Unassembled WGS sequence"/>
</dbReference>
<accession>A0ABW0FL64</accession>
<evidence type="ECO:0000256" key="2">
    <source>
        <dbReference type="ARBA" id="ARBA00023002"/>
    </source>
</evidence>
<dbReference type="PRINTS" id="PR00080">
    <property type="entry name" value="SDRFAMILY"/>
</dbReference>
<dbReference type="RefSeq" id="WP_343922676.1">
    <property type="nucleotide sequence ID" value="NZ_BAAAIR010000025.1"/>
</dbReference>
<proteinExistence type="inferred from homology"/>
<evidence type="ECO:0000256" key="1">
    <source>
        <dbReference type="ARBA" id="ARBA00006484"/>
    </source>
</evidence>
<dbReference type="PRINTS" id="PR00081">
    <property type="entry name" value="GDHRDH"/>
</dbReference>
<dbReference type="PANTHER" id="PTHR48107">
    <property type="entry name" value="NADPH-DEPENDENT ALDEHYDE REDUCTASE-LIKE PROTEIN, CHLOROPLASTIC-RELATED"/>
    <property type="match status" value="1"/>
</dbReference>
<comment type="similarity">
    <text evidence="1">Belongs to the short-chain dehydrogenases/reductases (SDR) family.</text>
</comment>
<dbReference type="InterPro" id="IPR020904">
    <property type="entry name" value="Sc_DH/Rdtase_CS"/>
</dbReference>
<dbReference type="SUPFAM" id="SSF51735">
    <property type="entry name" value="NAD(P)-binding Rossmann-fold domains"/>
    <property type="match status" value="1"/>
</dbReference>
<protein>
    <submittedName>
        <fullName evidence="4">SDR family oxidoreductase</fullName>
    </submittedName>
</protein>
<dbReference type="EMBL" id="JBHSLN010000088">
    <property type="protein sequence ID" value="MFC5299538.1"/>
    <property type="molecule type" value="Genomic_DNA"/>
</dbReference>
<evidence type="ECO:0000313" key="4">
    <source>
        <dbReference type="EMBL" id="MFC5299538.1"/>
    </source>
</evidence>
<dbReference type="GeneID" id="303296351"/>
<evidence type="ECO:0000313" key="5">
    <source>
        <dbReference type="Proteomes" id="UP001595937"/>
    </source>
</evidence>
<dbReference type="InterPro" id="IPR036291">
    <property type="entry name" value="NAD(P)-bd_dom_sf"/>
</dbReference>
<gene>
    <name evidence="4" type="ORF">ACFPK8_18650</name>
</gene>
<keyword evidence="5" id="KW-1185">Reference proteome</keyword>
<evidence type="ECO:0000256" key="3">
    <source>
        <dbReference type="SAM" id="MobiDB-lite"/>
    </source>
</evidence>
<dbReference type="PROSITE" id="PS00061">
    <property type="entry name" value="ADH_SHORT"/>
    <property type="match status" value="1"/>
</dbReference>
<reference evidence="5" key="1">
    <citation type="journal article" date="2019" name="Int. J. Syst. Evol. Microbiol.">
        <title>The Global Catalogue of Microorganisms (GCM) 10K type strain sequencing project: providing services to taxonomists for standard genome sequencing and annotation.</title>
        <authorList>
            <consortium name="The Broad Institute Genomics Platform"/>
            <consortium name="The Broad Institute Genome Sequencing Center for Infectious Disease"/>
            <person name="Wu L."/>
            <person name="Ma J."/>
        </authorList>
    </citation>
    <scope>NUCLEOTIDE SEQUENCE [LARGE SCALE GENOMIC DNA]</scope>
    <source>
        <strain evidence="5">CGMCC 1.16455</strain>
    </source>
</reference>
<sequence>MSQSSSTESPRDPESTLSPVVARRARDLATVDGRPSFAEQDQQPPGLTAPMDPVPDHGEHSYVGHGRLKGLSALITGGDSGIGRAVAIAYAREGADVAISYLPEEQEDAEETGRWIREAGRRALLLPGDIREESTARSLVTQTVAEHGGLDVLVNNAAFQWGRAEPQGLDGIDSLRLHRTLTTNLEALFWITQEAARHLGEGASVINCSSIQSYDPSVPLMDYAATKAAINNVTVNLAADLGPRGIRVNAVAPGPIWTPLNVATRTSDDYVEFGGNTPLGRAGQPAECAGAFVFLACPAEASYVSGTVLGVTGGRPVF</sequence>
<dbReference type="InterPro" id="IPR002347">
    <property type="entry name" value="SDR_fam"/>
</dbReference>
<name>A0ABW0FL64_9MICO</name>
<dbReference type="PANTHER" id="PTHR48107:SF16">
    <property type="entry name" value="NADPH-DEPENDENT ALDEHYDE REDUCTASE 1, CHLOROPLASTIC"/>
    <property type="match status" value="1"/>
</dbReference>
<organism evidence="4 5">
    <name type="scientific">Brachybacterium tyrofermentans</name>
    <dbReference type="NCBI Taxonomy" id="47848"/>
    <lineage>
        <taxon>Bacteria</taxon>
        <taxon>Bacillati</taxon>
        <taxon>Actinomycetota</taxon>
        <taxon>Actinomycetes</taxon>
        <taxon>Micrococcales</taxon>
        <taxon>Dermabacteraceae</taxon>
        <taxon>Brachybacterium</taxon>
    </lineage>
</organism>
<comment type="caution">
    <text evidence="4">The sequence shown here is derived from an EMBL/GenBank/DDBJ whole genome shotgun (WGS) entry which is preliminary data.</text>
</comment>
<dbReference type="Gene3D" id="3.40.50.720">
    <property type="entry name" value="NAD(P)-binding Rossmann-like Domain"/>
    <property type="match status" value="1"/>
</dbReference>
<dbReference type="Pfam" id="PF13561">
    <property type="entry name" value="adh_short_C2"/>
    <property type="match status" value="1"/>
</dbReference>
<feature type="region of interest" description="Disordered" evidence="3">
    <location>
        <begin position="1"/>
        <end position="63"/>
    </location>
</feature>
<keyword evidence="2" id="KW-0560">Oxidoreductase</keyword>